<evidence type="ECO:0000313" key="2">
    <source>
        <dbReference type="EMBL" id="BBL45864.1"/>
    </source>
</evidence>
<dbReference type="Pfam" id="PF00149">
    <property type="entry name" value="Metallophos"/>
    <property type="match status" value="1"/>
</dbReference>
<protein>
    <submittedName>
        <fullName evidence="2">Metallophosphoesterase</fullName>
    </submittedName>
</protein>
<dbReference type="InterPro" id="IPR024173">
    <property type="entry name" value="Pesterase_MJ0037-like"/>
</dbReference>
<dbReference type="KEGG" id="naer:MJ1_0722"/>
<dbReference type="GO" id="GO:0016787">
    <property type="term" value="F:hydrolase activity"/>
    <property type="evidence" value="ECO:0007669"/>
    <property type="project" value="InterPro"/>
</dbReference>
<sequence>MLEFTNTEGLIFYKKILCISDLHLGIEKELSLNGIYIPSQSKYIFSKIKKIYDRYKPKYLIIDGDFKHNIPKTSLQEISEIPDFVNELSYLFKKIYLVKGNHDGDLEELIPDINNVKVIKELRYKNIVFTHGHLKPKLKGKYYVLGHHHFAKSIRTSIGEVIYEKVFVFAYKKDYNIIFLPTFSDLTGVYDTGSFQTPLADSIERYEVYTLDGILIEEKELYS</sequence>
<dbReference type="AlphaFoldDB" id="A0A915WS12"/>
<organism evidence="2 3">
    <name type="scientific">Nanobdella aerobiophila</name>
    <dbReference type="NCBI Taxonomy" id="2586965"/>
    <lineage>
        <taxon>Archaea</taxon>
        <taxon>Nanobdellota</taxon>
        <taxon>Nanobdellia</taxon>
        <taxon>Nanobdellales</taxon>
        <taxon>Nanobdellaceae</taxon>
        <taxon>Nanobdella</taxon>
    </lineage>
</organism>
<dbReference type="PANTHER" id="PTHR39323">
    <property type="entry name" value="BLR1149 PROTEIN"/>
    <property type="match status" value="1"/>
</dbReference>
<dbReference type="PANTHER" id="PTHR39323:SF1">
    <property type="entry name" value="BLR1149 PROTEIN"/>
    <property type="match status" value="1"/>
</dbReference>
<accession>A0A915WS12</accession>
<gene>
    <name evidence="2" type="ORF">MJ1_0722</name>
</gene>
<feature type="domain" description="Calcineurin-like phosphoesterase" evidence="1">
    <location>
        <begin position="15"/>
        <end position="149"/>
    </location>
</feature>
<dbReference type="SUPFAM" id="SSF56300">
    <property type="entry name" value="Metallo-dependent phosphatases"/>
    <property type="match status" value="1"/>
</dbReference>
<dbReference type="RefSeq" id="WP_258393173.1">
    <property type="nucleotide sequence ID" value="NZ_AP019769.1"/>
</dbReference>
<evidence type="ECO:0000259" key="1">
    <source>
        <dbReference type="Pfam" id="PF00149"/>
    </source>
</evidence>
<reference evidence="3" key="1">
    <citation type="journal article" date="2022" name="Int. J. Syst. Evol. Microbiol.">
        <title>Nanobdella aerobiophila gen. nov., sp. nov., a thermoacidophilic, obligate ectosymbiotic archaeon, and proposal of Nanobdellaceae fam. nov., Nanobdellales ord. nov. and Nanobdellia class. nov.</title>
        <authorList>
            <person name="Kato S."/>
            <person name="Ogasawara A."/>
            <person name="Itoh T."/>
            <person name="Sakai H.D."/>
            <person name="Shimizu M."/>
            <person name="Yuki M."/>
            <person name="Kaneko M."/>
            <person name="Takashina T."/>
            <person name="Ohkuma M."/>
        </authorList>
    </citation>
    <scope>NUCLEOTIDE SEQUENCE [LARGE SCALE GENOMIC DNA]</scope>
    <source>
        <strain evidence="3">MJ1</strain>
    </source>
</reference>
<dbReference type="InterPro" id="IPR004843">
    <property type="entry name" value="Calcineurin-like_PHP"/>
</dbReference>
<dbReference type="Gene3D" id="3.60.21.10">
    <property type="match status" value="1"/>
</dbReference>
<evidence type="ECO:0000313" key="3">
    <source>
        <dbReference type="Proteomes" id="UP001055553"/>
    </source>
</evidence>
<keyword evidence="3" id="KW-1185">Reference proteome</keyword>
<dbReference type="InterPro" id="IPR029052">
    <property type="entry name" value="Metallo-depent_PP-like"/>
</dbReference>
<name>A0A915WS12_9ARCH</name>
<dbReference type="Proteomes" id="UP001055553">
    <property type="component" value="Chromosome"/>
</dbReference>
<proteinExistence type="predicted"/>
<dbReference type="EMBL" id="AP019769">
    <property type="protein sequence ID" value="BBL45864.1"/>
    <property type="molecule type" value="Genomic_DNA"/>
</dbReference>
<dbReference type="GeneID" id="74568663"/>
<dbReference type="CDD" id="cd07391">
    <property type="entry name" value="MPP_PF1019"/>
    <property type="match status" value="1"/>
</dbReference>
<dbReference type="PIRSF" id="PIRSF000887">
    <property type="entry name" value="Pesterase_MJ0037"/>
    <property type="match status" value="1"/>
</dbReference>